<evidence type="ECO:0000256" key="1">
    <source>
        <dbReference type="SAM" id="MobiDB-lite"/>
    </source>
</evidence>
<dbReference type="OrthoDB" id="3559688at2759"/>
<protein>
    <submittedName>
        <fullName evidence="2">Uncharacterized protein</fullName>
    </submittedName>
</protein>
<comment type="caution">
    <text evidence="2">The sequence shown here is derived from an EMBL/GenBank/DDBJ whole genome shotgun (WGS) entry which is preliminary data.</text>
</comment>
<feature type="compositionally biased region" description="Low complexity" evidence="1">
    <location>
        <begin position="216"/>
        <end position="228"/>
    </location>
</feature>
<feature type="compositionally biased region" description="Low complexity" evidence="1">
    <location>
        <begin position="174"/>
        <end position="184"/>
    </location>
</feature>
<dbReference type="EMBL" id="CAJVRL010000073">
    <property type="protein sequence ID" value="CAG8956754.1"/>
    <property type="molecule type" value="Genomic_DNA"/>
</dbReference>
<feature type="compositionally biased region" description="Basic and acidic residues" evidence="1">
    <location>
        <begin position="92"/>
        <end position="141"/>
    </location>
</feature>
<accession>A0A9N9L099</accession>
<dbReference type="GO" id="GO:0003677">
    <property type="term" value="F:DNA binding"/>
    <property type="evidence" value="ECO:0007669"/>
    <property type="project" value="InterPro"/>
</dbReference>
<dbReference type="InterPro" id="IPR017956">
    <property type="entry name" value="AT_hook_DNA-bd_motif"/>
</dbReference>
<organism evidence="2 3">
    <name type="scientific">Hymenoscyphus fraxineus</name>
    <dbReference type="NCBI Taxonomy" id="746836"/>
    <lineage>
        <taxon>Eukaryota</taxon>
        <taxon>Fungi</taxon>
        <taxon>Dikarya</taxon>
        <taxon>Ascomycota</taxon>
        <taxon>Pezizomycotina</taxon>
        <taxon>Leotiomycetes</taxon>
        <taxon>Helotiales</taxon>
        <taxon>Helotiaceae</taxon>
        <taxon>Hymenoscyphus</taxon>
    </lineage>
</organism>
<name>A0A9N9L099_9HELO</name>
<dbReference type="SMART" id="SM00384">
    <property type="entry name" value="AT_hook"/>
    <property type="match status" value="3"/>
</dbReference>
<feature type="compositionally biased region" description="Basic residues" evidence="1">
    <location>
        <begin position="143"/>
        <end position="152"/>
    </location>
</feature>
<evidence type="ECO:0000313" key="2">
    <source>
        <dbReference type="EMBL" id="CAG8956754.1"/>
    </source>
</evidence>
<dbReference type="Proteomes" id="UP000696280">
    <property type="component" value="Unassembled WGS sequence"/>
</dbReference>
<reference evidence="2" key="1">
    <citation type="submission" date="2021-07" db="EMBL/GenBank/DDBJ databases">
        <authorList>
            <person name="Durling M."/>
        </authorList>
    </citation>
    <scope>NUCLEOTIDE SEQUENCE</scope>
</reference>
<feature type="region of interest" description="Disordered" evidence="1">
    <location>
        <begin position="92"/>
        <end position="292"/>
    </location>
</feature>
<sequence>MPGPLPTGTCATCKKEEVKLRPNPFNQKLQCSECRDSTIIGITELQKRYGLKHTDLEGLTMTTEPQPAFRGGPDRKWYWIKDVEKRLKVVEKERAKEKKEKEKKAAEKQKAKEEKEEEKKRAREEKEEKKRLKAEEKEAAAKQKTKAKKEVKRRHEEDEDEEVPASPKKRGRPSKTGQTPTKSKTTPKKGQDTDSEPTSDIEIISPQKRGRPSKTSVASEGGSAAASANMGKQRKSVAKGAEGLASPIRKLSRPVKATDSPGVNEPRKSITVGGIVKNLDRRASLNLLPSSD</sequence>
<dbReference type="Pfam" id="PF02178">
    <property type="entry name" value="AT_hook"/>
    <property type="match status" value="2"/>
</dbReference>
<proteinExistence type="predicted"/>
<gene>
    <name evidence="2" type="ORF">HYFRA_00011143</name>
</gene>
<keyword evidence="3" id="KW-1185">Reference proteome</keyword>
<dbReference type="AlphaFoldDB" id="A0A9N9L099"/>
<evidence type="ECO:0000313" key="3">
    <source>
        <dbReference type="Proteomes" id="UP000696280"/>
    </source>
</evidence>